<comment type="pathway">
    <text evidence="1">Amino-acid biosynthesis; L-asparagine biosynthesis; L-asparagine from L-aspartate (L-Gln route): step 1/1.</text>
</comment>
<dbReference type="GO" id="GO:0004066">
    <property type="term" value="F:asparagine synthase (glutamine-hydrolyzing) activity"/>
    <property type="evidence" value="ECO:0007669"/>
    <property type="project" value="UniProtKB-EC"/>
</dbReference>
<feature type="domain" description="Glutamine amidotransferase type-2" evidence="8">
    <location>
        <begin position="1"/>
        <end position="93"/>
    </location>
</feature>
<dbReference type="PANTHER" id="PTHR43284:SF1">
    <property type="entry name" value="ASPARAGINE SYNTHETASE"/>
    <property type="match status" value="1"/>
</dbReference>
<dbReference type="InterPro" id="IPR029055">
    <property type="entry name" value="Ntn_hydrolases_N"/>
</dbReference>
<dbReference type="EC" id="6.3.5.4" evidence="3"/>
<dbReference type="GO" id="GO:0006529">
    <property type="term" value="P:asparagine biosynthetic process"/>
    <property type="evidence" value="ECO:0007669"/>
    <property type="project" value="InterPro"/>
</dbReference>
<keyword evidence="5" id="KW-0067">ATP-binding</keyword>
<dbReference type="Gene3D" id="3.60.20.10">
    <property type="entry name" value="Glutamine Phosphoribosylpyrophosphate, subunit 1, domain 1"/>
    <property type="match status" value="1"/>
</dbReference>
<keyword evidence="4" id="KW-0547">Nucleotide-binding</keyword>
<dbReference type="InterPro" id="IPR001962">
    <property type="entry name" value="Asn_synthase"/>
</dbReference>
<dbReference type="InterPro" id="IPR014729">
    <property type="entry name" value="Rossmann-like_a/b/a_fold"/>
</dbReference>
<dbReference type="Pfam" id="PF00733">
    <property type="entry name" value="Asn_synthase"/>
    <property type="match status" value="1"/>
</dbReference>
<dbReference type="EMBL" id="MFUO01000011">
    <property type="protein sequence ID" value="OGI84083.1"/>
    <property type="molecule type" value="Genomic_DNA"/>
</dbReference>
<dbReference type="PIRSF" id="PIRSF001589">
    <property type="entry name" value="Asn_synthetase_glu-h"/>
    <property type="match status" value="1"/>
</dbReference>
<feature type="site" description="Important for beta-aspartyl-AMP intermediate formation" evidence="7">
    <location>
        <position position="243"/>
    </location>
</feature>
<sequence length="492" mass="57163">MFVFCIYNLDKKQLFIARDHFGIKPFYYYADGNKIFSFGSEIKAILEDERYNKNINNNAIYHYLQYQYNPLTETFFKNIFKLSPGFTMIVNVIDNSFEIKKYFDFSFNPNVNTNINQTDKEIKTLIQDSVAHHAIADVPVGSFLSGGVDSSINATLLTNHLHKPIHSFTIGASDVNEFDGAQETVDKIKSIHHKQVINKDEYLNALPSVVYHFDEPVADPSAVLLYLMAGEARKYVTVVLSGEGADEFFGGYTIYHEYYDRMKLNLVPKIIRHNILRHLAFSNFNFFGKNYLQRYFTKLSDRYIGNARLYTMKDLEKVWQGGAVEEYFNIGELYEKAKDYSEPTQMQYIDIHTWLLGDILAKADKMTMAHSLELRVPFLDIRVSTYASGLPDKLKFSHNTTKYALRNAFRGIIPTQAINRRKLGFPTQLRDWLKNDMTNFEELLINNKFIEEYISKNEIEKLINIHKNGKGDSSRKLFALYMLALWHKAFFV</sequence>
<dbReference type="GO" id="GO:0005524">
    <property type="term" value="F:ATP binding"/>
    <property type="evidence" value="ECO:0007669"/>
    <property type="project" value="UniProtKB-KW"/>
</dbReference>
<dbReference type="InterPro" id="IPR017932">
    <property type="entry name" value="GATase_2_dom"/>
</dbReference>
<evidence type="ECO:0000256" key="6">
    <source>
        <dbReference type="ARBA" id="ARBA00048741"/>
    </source>
</evidence>
<dbReference type="InterPro" id="IPR051786">
    <property type="entry name" value="ASN_synthetase/amidase"/>
</dbReference>
<proteinExistence type="inferred from homology"/>
<dbReference type="Pfam" id="PF13537">
    <property type="entry name" value="GATase_7"/>
    <property type="match status" value="1"/>
</dbReference>
<dbReference type="InterPro" id="IPR006426">
    <property type="entry name" value="Asn_synth_AEB"/>
</dbReference>
<evidence type="ECO:0000256" key="2">
    <source>
        <dbReference type="ARBA" id="ARBA00005752"/>
    </source>
</evidence>
<evidence type="ECO:0000313" key="9">
    <source>
        <dbReference type="EMBL" id="OGI84083.1"/>
    </source>
</evidence>
<dbReference type="STRING" id="1801764.A2903_02385"/>
<evidence type="ECO:0000313" key="10">
    <source>
        <dbReference type="Proteomes" id="UP000178184"/>
    </source>
</evidence>
<comment type="catalytic activity">
    <reaction evidence="6">
        <text>L-aspartate + L-glutamine + ATP + H2O = L-asparagine + L-glutamate + AMP + diphosphate + H(+)</text>
        <dbReference type="Rhea" id="RHEA:12228"/>
        <dbReference type="ChEBI" id="CHEBI:15377"/>
        <dbReference type="ChEBI" id="CHEBI:15378"/>
        <dbReference type="ChEBI" id="CHEBI:29985"/>
        <dbReference type="ChEBI" id="CHEBI:29991"/>
        <dbReference type="ChEBI" id="CHEBI:30616"/>
        <dbReference type="ChEBI" id="CHEBI:33019"/>
        <dbReference type="ChEBI" id="CHEBI:58048"/>
        <dbReference type="ChEBI" id="CHEBI:58359"/>
        <dbReference type="ChEBI" id="CHEBI:456215"/>
        <dbReference type="EC" id="6.3.5.4"/>
    </reaction>
</comment>
<comment type="similarity">
    <text evidence="2">Belongs to the asparagine synthetase family.</text>
</comment>
<dbReference type="Proteomes" id="UP000178184">
    <property type="component" value="Unassembled WGS sequence"/>
</dbReference>
<organism evidence="9 10">
    <name type="scientific">Candidatus Nomurabacteria bacterium RIFCSPLOWO2_01_FULL_33_17</name>
    <dbReference type="NCBI Taxonomy" id="1801764"/>
    <lineage>
        <taxon>Bacteria</taxon>
        <taxon>Candidatus Nomuraibacteriota</taxon>
    </lineage>
</organism>
<dbReference type="PANTHER" id="PTHR43284">
    <property type="entry name" value="ASPARAGINE SYNTHETASE (GLUTAMINE-HYDROLYZING)"/>
    <property type="match status" value="1"/>
</dbReference>
<evidence type="ECO:0000259" key="8">
    <source>
        <dbReference type="PROSITE" id="PS51278"/>
    </source>
</evidence>
<reference evidence="9 10" key="1">
    <citation type="journal article" date="2016" name="Nat. Commun.">
        <title>Thousands of microbial genomes shed light on interconnected biogeochemical processes in an aquifer system.</title>
        <authorList>
            <person name="Anantharaman K."/>
            <person name="Brown C.T."/>
            <person name="Hug L.A."/>
            <person name="Sharon I."/>
            <person name="Castelle C.J."/>
            <person name="Probst A.J."/>
            <person name="Thomas B.C."/>
            <person name="Singh A."/>
            <person name="Wilkins M.J."/>
            <person name="Karaoz U."/>
            <person name="Brodie E.L."/>
            <person name="Williams K.H."/>
            <person name="Hubbard S.S."/>
            <person name="Banfield J.F."/>
        </authorList>
    </citation>
    <scope>NUCLEOTIDE SEQUENCE [LARGE SCALE GENOMIC DNA]</scope>
</reference>
<protein>
    <recommendedName>
        <fullName evidence="3">asparagine synthase (glutamine-hydrolyzing)</fullName>
        <ecNumber evidence="3">6.3.5.4</ecNumber>
    </recommendedName>
</protein>
<dbReference type="PROSITE" id="PS51278">
    <property type="entry name" value="GATASE_TYPE_2"/>
    <property type="match status" value="1"/>
</dbReference>
<evidence type="ECO:0000256" key="3">
    <source>
        <dbReference type="ARBA" id="ARBA00012737"/>
    </source>
</evidence>
<evidence type="ECO:0000256" key="4">
    <source>
        <dbReference type="ARBA" id="ARBA00022741"/>
    </source>
</evidence>
<evidence type="ECO:0000256" key="5">
    <source>
        <dbReference type="ARBA" id="ARBA00022840"/>
    </source>
</evidence>
<dbReference type="GO" id="GO:0005829">
    <property type="term" value="C:cytosol"/>
    <property type="evidence" value="ECO:0007669"/>
    <property type="project" value="TreeGrafter"/>
</dbReference>
<dbReference type="CDD" id="cd01991">
    <property type="entry name" value="Asn_synthase_B_C"/>
    <property type="match status" value="1"/>
</dbReference>
<evidence type="ECO:0000256" key="7">
    <source>
        <dbReference type="PIRSR" id="PIRSR001589-3"/>
    </source>
</evidence>
<evidence type="ECO:0000256" key="1">
    <source>
        <dbReference type="ARBA" id="ARBA00005187"/>
    </source>
</evidence>
<dbReference type="AlphaFoldDB" id="A0A1F6WQC7"/>
<comment type="caution">
    <text evidence="9">The sequence shown here is derived from an EMBL/GenBank/DDBJ whole genome shotgun (WGS) entry which is preliminary data.</text>
</comment>
<dbReference type="Gene3D" id="3.40.50.620">
    <property type="entry name" value="HUPs"/>
    <property type="match status" value="1"/>
</dbReference>
<dbReference type="SUPFAM" id="SSF52402">
    <property type="entry name" value="Adenine nucleotide alpha hydrolases-like"/>
    <property type="match status" value="1"/>
</dbReference>
<dbReference type="SUPFAM" id="SSF56235">
    <property type="entry name" value="N-terminal nucleophile aminohydrolases (Ntn hydrolases)"/>
    <property type="match status" value="1"/>
</dbReference>
<dbReference type="NCBIfam" id="TIGR01536">
    <property type="entry name" value="asn_synth_AEB"/>
    <property type="match status" value="1"/>
</dbReference>
<name>A0A1F6WQC7_9BACT</name>
<accession>A0A1F6WQC7</accession>
<gene>
    <name evidence="9" type="ORF">A2903_02385</name>
</gene>